<sequence>MVAFLTLSFSFGQLCGYFLILKAIFDVLFWIMIVLSVDLYFGELMSGENCSPTFCSSLTIHLCCYLHH</sequence>
<dbReference type="EMBL" id="JARK01001385">
    <property type="protein sequence ID" value="EYC11756.1"/>
    <property type="molecule type" value="Genomic_DNA"/>
</dbReference>
<evidence type="ECO:0000313" key="2">
    <source>
        <dbReference type="EMBL" id="EYC11756.1"/>
    </source>
</evidence>
<organism evidence="2 3">
    <name type="scientific">Ancylostoma ceylanicum</name>
    <dbReference type="NCBI Taxonomy" id="53326"/>
    <lineage>
        <taxon>Eukaryota</taxon>
        <taxon>Metazoa</taxon>
        <taxon>Ecdysozoa</taxon>
        <taxon>Nematoda</taxon>
        <taxon>Chromadorea</taxon>
        <taxon>Rhabditida</taxon>
        <taxon>Rhabditina</taxon>
        <taxon>Rhabditomorpha</taxon>
        <taxon>Strongyloidea</taxon>
        <taxon>Ancylostomatidae</taxon>
        <taxon>Ancylostomatinae</taxon>
        <taxon>Ancylostoma</taxon>
    </lineage>
</organism>
<feature type="transmembrane region" description="Helical" evidence="1">
    <location>
        <begin position="20"/>
        <end position="41"/>
    </location>
</feature>
<proteinExistence type="predicted"/>
<accession>A0A016U9Y7</accession>
<gene>
    <name evidence="2" type="primary">Acey_s0049.g1751</name>
    <name evidence="2" type="ORF">Y032_0049g1751</name>
</gene>
<dbReference type="OrthoDB" id="5853778at2759"/>
<keyword evidence="3" id="KW-1185">Reference proteome</keyword>
<reference evidence="3" key="1">
    <citation type="journal article" date="2015" name="Nat. Genet.">
        <title>The genome and transcriptome of the zoonotic hookworm Ancylostoma ceylanicum identify infection-specific gene families.</title>
        <authorList>
            <person name="Schwarz E.M."/>
            <person name="Hu Y."/>
            <person name="Antoshechkin I."/>
            <person name="Miller M.M."/>
            <person name="Sternberg P.W."/>
            <person name="Aroian R.V."/>
        </authorList>
    </citation>
    <scope>NUCLEOTIDE SEQUENCE</scope>
    <source>
        <strain evidence="3">HY135</strain>
    </source>
</reference>
<evidence type="ECO:0000256" key="1">
    <source>
        <dbReference type="SAM" id="Phobius"/>
    </source>
</evidence>
<keyword evidence="1" id="KW-1133">Transmembrane helix</keyword>
<evidence type="ECO:0000313" key="3">
    <source>
        <dbReference type="Proteomes" id="UP000024635"/>
    </source>
</evidence>
<comment type="caution">
    <text evidence="2">The sequence shown here is derived from an EMBL/GenBank/DDBJ whole genome shotgun (WGS) entry which is preliminary data.</text>
</comment>
<protein>
    <submittedName>
        <fullName evidence="2">Uncharacterized protein</fullName>
    </submittedName>
</protein>
<dbReference type="AlphaFoldDB" id="A0A016U9Y7"/>
<name>A0A016U9Y7_9BILA</name>
<keyword evidence="1" id="KW-0812">Transmembrane</keyword>
<keyword evidence="1" id="KW-0472">Membrane</keyword>
<dbReference type="Proteomes" id="UP000024635">
    <property type="component" value="Unassembled WGS sequence"/>
</dbReference>